<dbReference type="EMBL" id="JACHMX010000001">
    <property type="protein sequence ID" value="MBB5851099.1"/>
    <property type="molecule type" value="Genomic_DNA"/>
</dbReference>
<evidence type="ECO:0000259" key="1">
    <source>
        <dbReference type="Pfam" id="PF18167"/>
    </source>
</evidence>
<gene>
    <name evidence="2" type="ORF">HDA45_001186</name>
</gene>
<proteinExistence type="predicted"/>
<protein>
    <recommendedName>
        <fullName evidence="1">CD-NTase-associated protein 16 NUDIX domain-containing protein</fullName>
    </recommendedName>
</protein>
<evidence type="ECO:0000313" key="2">
    <source>
        <dbReference type="EMBL" id="MBB5851099.1"/>
    </source>
</evidence>
<accession>A0A841AQL8</accession>
<keyword evidence="3" id="KW-1185">Reference proteome</keyword>
<organism evidence="2 3">
    <name type="scientific">Amycolatopsis umgeniensis</name>
    <dbReference type="NCBI Taxonomy" id="336628"/>
    <lineage>
        <taxon>Bacteria</taxon>
        <taxon>Bacillati</taxon>
        <taxon>Actinomycetota</taxon>
        <taxon>Actinomycetes</taxon>
        <taxon>Pseudonocardiales</taxon>
        <taxon>Pseudonocardiaceae</taxon>
        <taxon>Amycolatopsis</taxon>
    </lineage>
</organism>
<dbReference type="Proteomes" id="UP000580861">
    <property type="component" value="Unassembled WGS sequence"/>
</dbReference>
<sequence length="230" mass="25416">MAFRAVFGAKNRRHPIRVSFSALLRVTDDDRYVLFDSPARPSSYGPPGGVLKIHPPAVRILESWGFQPDRTVEGANRMKGDLRGILPADSLRAFQEWFDTAAYRESATECLRRELREEMSEVGLGSPGSSIGSLTFDPIRTVREGPSEVPGKPYLQLRNFEVYELAMRTPAAIRLRRDLVEAGHDEERPGVICAGFADIAHGRLGRALIAPQSAFLAGSTRLTADLPSLR</sequence>
<comment type="caution">
    <text evidence="2">The sequence shown here is derived from an EMBL/GenBank/DDBJ whole genome shotgun (WGS) entry which is preliminary data.</text>
</comment>
<name>A0A841AQL8_9PSEU</name>
<dbReference type="Pfam" id="PF18167">
    <property type="entry name" value="Sa_NUDIX"/>
    <property type="match status" value="1"/>
</dbReference>
<feature type="domain" description="CD-NTase-associated protein 16 NUDIX" evidence="1">
    <location>
        <begin position="16"/>
        <end position="185"/>
    </location>
</feature>
<reference evidence="2 3" key="1">
    <citation type="submission" date="2020-08" db="EMBL/GenBank/DDBJ databases">
        <title>Sequencing the genomes of 1000 actinobacteria strains.</title>
        <authorList>
            <person name="Klenk H.-P."/>
        </authorList>
    </citation>
    <scope>NUCLEOTIDE SEQUENCE [LARGE SCALE GENOMIC DNA]</scope>
    <source>
        <strain evidence="2 3">DSM 45272</strain>
    </source>
</reference>
<dbReference type="AlphaFoldDB" id="A0A841AQL8"/>
<evidence type="ECO:0000313" key="3">
    <source>
        <dbReference type="Proteomes" id="UP000580861"/>
    </source>
</evidence>
<dbReference type="InterPro" id="IPR040829">
    <property type="entry name" value="Cap16_NUDIX"/>
</dbReference>
<dbReference type="RefSeq" id="WP_184892604.1">
    <property type="nucleotide sequence ID" value="NZ_JACHMX010000001.1"/>
</dbReference>